<organism evidence="2 3">
    <name type="scientific">Caulobacter rhizosphaerae</name>
    <dbReference type="NCBI Taxonomy" id="2010972"/>
    <lineage>
        <taxon>Bacteria</taxon>
        <taxon>Pseudomonadati</taxon>
        <taxon>Pseudomonadota</taxon>
        <taxon>Alphaproteobacteria</taxon>
        <taxon>Caulobacterales</taxon>
        <taxon>Caulobacteraceae</taxon>
        <taxon>Caulobacter</taxon>
    </lineage>
</organism>
<accession>A0ABU1N009</accession>
<evidence type="ECO:0000313" key="2">
    <source>
        <dbReference type="EMBL" id="MDR6531764.1"/>
    </source>
</evidence>
<name>A0ABU1N009_9CAUL</name>
<evidence type="ECO:0000313" key="3">
    <source>
        <dbReference type="Proteomes" id="UP001262754"/>
    </source>
</evidence>
<proteinExistence type="predicted"/>
<sequence>MNPGAKSHGRPCGSRLEKQAPRRRCGLGAQVPGEPRRQGTATGRKAVETHERPMARRPQVASRLGAVLSALAISKACDALARLLRSAAFNRAGRSPGPGSG</sequence>
<gene>
    <name evidence="2" type="ORF">J2800_002511</name>
</gene>
<protein>
    <submittedName>
        <fullName evidence="2">Uncharacterized protein</fullName>
    </submittedName>
</protein>
<evidence type="ECO:0000256" key="1">
    <source>
        <dbReference type="SAM" id="MobiDB-lite"/>
    </source>
</evidence>
<dbReference type="Proteomes" id="UP001262754">
    <property type="component" value="Unassembled WGS sequence"/>
</dbReference>
<keyword evidence="3" id="KW-1185">Reference proteome</keyword>
<reference evidence="2 3" key="1">
    <citation type="submission" date="2023-07" db="EMBL/GenBank/DDBJ databases">
        <title>Sorghum-associated microbial communities from plants grown in Nebraska, USA.</title>
        <authorList>
            <person name="Schachtman D."/>
        </authorList>
    </citation>
    <scope>NUCLEOTIDE SEQUENCE [LARGE SCALE GENOMIC DNA]</scope>
    <source>
        <strain evidence="2 3">DS2154</strain>
    </source>
</reference>
<feature type="region of interest" description="Disordered" evidence="1">
    <location>
        <begin position="1"/>
        <end position="58"/>
    </location>
</feature>
<feature type="compositionally biased region" description="Basic and acidic residues" evidence="1">
    <location>
        <begin position="45"/>
        <end position="54"/>
    </location>
</feature>
<comment type="caution">
    <text evidence="2">The sequence shown here is derived from an EMBL/GenBank/DDBJ whole genome shotgun (WGS) entry which is preliminary data.</text>
</comment>
<dbReference type="EMBL" id="JAVDRL010000006">
    <property type="protein sequence ID" value="MDR6531764.1"/>
    <property type="molecule type" value="Genomic_DNA"/>
</dbReference>